<dbReference type="RefSeq" id="WP_048072071.1">
    <property type="nucleotide sequence ID" value="NZ_JARVXG010000051.1"/>
</dbReference>
<evidence type="ECO:0000313" key="1">
    <source>
        <dbReference type="EMBL" id="CEA12770.1"/>
    </source>
</evidence>
<organism evidence="1">
    <name type="scientific">Methanobacterium formicicum</name>
    <dbReference type="NCBI Taxonomy" id="2162"/>
    <lineage>
        <taxon>Archaea</taxon>
        <taxon>Methanobacteriati</taxon>
        <taxon>Methanobacteriota</taxon>
        <taxon>Methanomada group</taxon>
        <taxon>Methanobacteria</taxon>
        <taxon>Methanobacteriales</taxon>
        <taxon>Methanobacteriaceae</taxon>
        <taxon>Methanobacterium</taxon>
    </lineage>
</organism>
<name>A0A090I4N2_METFO</name>
<gene>
    <name evidence="1" type="ORF">DSM1535_0407</name>
</gene>
<dbReference type="PATRIC" id="fig|2162.9.peg.425"/>
<dbReference type="AlphaFoldDB" id="A0A090I4N2"/>
<proteinExistence type="predicted"/>
<accession>A0A090I4N2</accession>
<dbReference type="EMBL" id="LN515531">
    <property type="protein sequence ID" value="CEA12770.1"/>
    <property type="molecule type" value="Genomic_DNA"/>
</dbReference>
<protein>
    <submittedName>
        <fullName evidence="1">Uncharacterized protein</fullName>
    </submittedName>
</protein>
<reference evidence="1" key="1">
    <citation type="submission" date="2014-08" db="EMBL/GenBank/DDBJ databases">
        <authorList>
            <person name="Wibberg D."/>
        </authorList>
    </citation>
    <scope>NUCLEOTIDE SEQUENCE</scope>
</reference>
<sequence>MATLKEMYADFENGTYLAELKTSMVEGYRFAGIFPLMKVDNEQVTIVESTPIDKFITQTGKSKKVAKGASARKIRGEVITPEGFKLVHNEIEYSILNKDMEHPNFNLMDEISAMGYVLATDVDQAVYSTAKNNAKVVTDSKIVKGWGNNATEFKSLLRDVMRFQASIRPKPYEIDLIAYGAEADVELKARAAQSVSNYKLPQNGFEIKSALDVANAKNFWGGRAFEDGEAFGFDSKMPALDVIMMKYHNPKIKSMPNVPGLEDLLPPVSMLMFDNADKEHRPMTTIKVACTAGAYPRAKGERMIRFPDFVS</sequence>
<dbReference type="KEGG" id="mfi:DSM1535_0407"/>